<proteinExistence type="predicted"/>
<keyword evidence="3" id="KW-0804">Transcription</keyword>
<evidence type="ECO:0000256" key="3">
    <source>
        <dbReference type="ARBA" id="ARBA00023163"/>
    </source>
</evidence>
<evidence type="ECO:0000313" key="6">
    <source>
        <dbReference type="EMBL" id="GAA1631837.1"/>
    </source>
</evidence>
<keyword evidence="2 4" id="KW-0238">DNA-binding</keyword>
<dbReference type="EMBL" id="BAAANE010000004">
    <property type="protein sequence ID" value="GAA1631837.1"/>
    <property type="molecule type" value="Genomic_DNA"/>
</dbReference>
<evidence type="ECO:0000313" key="7">
    <source>
        <dbReference type="Proteomes" id="UP001501319"/>
    </source>
</evidence>
<dbReference type="InterPro" id="IPR050109">
    <property type="entry name" value="HTH-type_TetR-like_transc_reg"/>
</dbReference>
<comment type="caution">
    <text evidence="6">The sequence shown here is derived from an EMBL/GenBank/DDBJ whole genome shotgun (WGS) entry which is preliminary data.</text>
</comment>
<dbReference type="Pfam" id="PF00440">
    <property type="entry name" value="TetR_N"/>
    <property type="match status" value="1"/>
</dbReference>
<evidence type="ECO:0000259" key="5">
    <source>
        <dbReference type="PROSITE" id="PS50977"/>
    </source>
</evidence>
<name>A0ABN2F698_9ACTN</name>
<reference evidence="6 7" key="1">
    <citation type="journal article" date="2019" name="Int. J. Syst. Evol. Microbiol.">
        <title>The Global Catalogue of Microorganisms (GCM) 10K type strain sequencing project: providing services to taxonomists for standard genome sequencing and annotation.</title>
        <authorList>
            <consortium name="The Broad Institute Genomics Platform"/>
            <consortium name="The Broad Institute Genome Sequencing Center for Infectious Disease"/>
            <person name="Wu L."/>
            <person name="Ma J."/>
        </authorList>
    </citation>
    <scope>NUCLEOTIDE SEQUENCE [LARGE SCALE GENOMIC DNA]</scope>
    <source>
        <strain evidence="6 7">JCM 14306</strain>
    </source>
</reference>
<dbReference type="Gene3D" id="1.10.10.60">
    <property type="entry name" value="Homeodomain-like"/>
    <property type="match status" value="1"/>
</dbReference>
<dbReference type="PANTHER" id="PTHR30055">
    <property type="entry name" value="HTH-TYPE TRANSCRIPTIONAL REGULATOR RUTR"/>
    <property type="match status" value="1"/>
</dbReference>
<dbReference type="InterPro" id="IPR004111">
    <property type="entry name" value="Repressor_TetR_C"/>
</dbReference>
<dbReference type="InterPro" id="IPR036271">
    <property type="entry name" value="Tet_transcr_reg_TetR-rel_C_sf"/>
</dbReference>
<dbReference type="Pfam" id="PF02909">
    <property type="entry name" value="TetR_C_1"/>
    <property type="match status" value="1"/>
</dbReference>
<dbReference type="Proteomes" id="UP001501319">
    <property type="component" value="Unassembled WGS sequence"/>
</dbReference>
<feature type="DNA-binding region" description="H-T-H motif" evidence="4">
    <location>
        <begin position="52"/>
        <end position="71"/>
    </location>
</feature>
<organism evidence="6 7">
    <name type="scientific">Kribbella alba</name>
    <dbReference type="NCBI Taxonomy" id="190197"/>
    <lineage>
        <taxon>Bacteria</taxon>
        <taxon>Bacillati</taxon>
        <taxon>Actinomycetota</taxon>
        <taxon>Actinomycetes</taxon>
        <taxon>Propionibacteriales</taxon>
        <taxon>Kribbellaceae</taxon>
        <taxon>Kribbella</taxon>
    </lineage>
</organism>
<evidence type="ECO:0000256" key="4">
    <source>
        <dbReference type="PROSITE-ProRule" id="PRU00335"/>
    </source>
</evidence>
<keyword evidence="7" id="KW-1185">Reference proteome</keyword>
<protein>
    <submittedName>
        <fullName evidence="6">TetR/AcrR family transcriptional regulator</fullName>
    </submittedName>
</protein>
<dbReference type="PROSITE" id="PS50977">
    <property type="entry name" value="HTH_TETR_2"/>
    <property type="match status" value="1"/>
</dbReference>
<dbReference type="InterPro" id="IPR001647">
    <property type="entry name" value="HTH_TetR"/>
</dbReference>
<dbReference type="Gene3D" id="1.10.357.10">
    <property type="entry name" value="Tetracycline Repressor, domain 2"/>
    <property type="match status" value="1"/>
</dbReference>
<sequence>MSQTADELPRVLQLLWGLEGPARPGPKPTLQITDIGRAAVRLADAAGLGAVSMNKVAAELGFTTMSLYRYVDSKDDLYVVMVEEAFGTPDPVDPKADWRARITQWAVMVRDAIHRHPWILQVPVFEPPLSPKQLLWMEEGLRAFEGTPLTNPDRLSSIVLVNIYVRGVTQLTANLFVNQADKTEKEADQLYAQRLMMLATPERFPAIAATFEDGTFDDGSDFDDDEFEFGLTTVLDGIEALITRRAAGTRR</sequence>
<keyword evidence="1" id="KW-0805">Transcription regulation</keyword>
<accession>A0ABN2F698</accession>
<dbReference type="RefSeq" id="WP_344110722.1">
    <property type="nucleotide sequence ID" value="NZ_BAAANE010000004.1"/>
</dbReference>
<dbReference type="SUPFAM" id="SSF48498">
    <property type="entry name" value="Tetracyclin repressor-like, C-terminal domain"/>
    <property type="match status" value="1"/>
</dbReference>
<evidence type="ECO:0000256" key="2">
    <source>
        <dbReference type="ARBA" id="ARBA00023125"/>
    </source>
</evidence>
<feature type="domain" description="HTH tetR-type" evidence="5">
    <location>
        <begin position="29"/>
        <end position="89"/>
    </location>
</feature>
<gene>
    <name evidence="6" type="ORF">GCM10009744_20090</name>
</gene>
<dbReference type="SUPFAM" id="SSF46689">
    <property type="entry name" value="Homeodomain-like"/>
    <property type="match status" value="1"/>
</dbReference>
<dbReference type="InterPro" id="IPR009057">
    <property type="entry name" value="Homeodomain-like_sf"/>
</dbReference>
<dbReference type="PANTHER" id="PTHR30055:SF151">
    <property type="entry name" value="TRANSCRIPTIONAL REGULATORY PROTEIN"/>
    <property type="match status" value="1"/>
</dbReference>
<evidence type="ECO:0000256" key="1">
    <source>
        <dbReference type="ARBA" id="ARBA00023015"/>
    </source>
</evidence>